<protein>
    <submittedName>
        <fullName evidence="1">Uncharacterized protein</fullName>
    </submittedName>
</protein>
<dbReference type="AlphaFoldDB" id="X1U0E3"/>
<name>X1U0E3_9ZZZZ</name>
<comment type="caution">
    <text evidence="1">The sequence shown here is derived from an EMBL/GenBank/DDBJ whole genome shotgun (WGS) entry which is preliminary data.</text>
</comment>
<accession>X1U0E3</accession>
<reference evidence="1" key="1">
    <citation type="journal article" date="2014" name="Front. Microbiol.">
        <title>High frequency of phylogenetically diverse reductive dehalogenase-homologous genes in deep subseafloor sedimentary metagenomes.</title>
        <authorList>
            <person name="Kawai M."/>
            <person name="Futagami T."/>
            <person name="Toyoda A."/>
            <person name="Takaki Y."/>
            <person name="Nishi S."/>
            <person name="Hori S."/>
            <person name="Arai W."/>
            <person name="Tsubouchi T."/>
            <person name="Morono Y."/>
            <person name="Uchiyama I."/>
            <person name="Ito T."/>
            <person name="Fujiyama A."/>
            <person name="Inagaki F."/>
            <person name="Takami H."/>
        </authorList>
    </citation>
    <scope>NUCLEOTIDE SEQUENCE</scope>
    <source>
        <strain evidence="1">Expedition CK06-06</strain>
    </source>
</reference>
<evidence type="ECO:0000313" key="1">
    <source>
        <dbReference type="EMBL" id="GAI93330.1"/>
    </source>
</evidence>
<proteinExistence type="predicted"/>
<feature type="non-terminal residue" evidence="1">
    <location>
        <position position="57"/>
    </location>
</feature>
<gene>
    <name evidence="1" type="ORF">S12H4_32806</name>
</gene>
<sequence>MIPRSKAKARGKKIDVNLAYALNFISAMSSAGVTPTEIFKSLSKQDTYGEIKEESSW</sequence>
<organism evidence="1">
    <name type="scientific">marine sediment metagenome</name>
    <dbReference type="NCBI Taxonomy" id="412755"/>
    <lineage>
        <taxon>unclassified sequences</taxon>
        <taxon>metagenomes</taxon>
        <taxon>ecological metagenomes</taxon>
    </lineage>
</organism>
<dbReference type="EMBL" id="BARW01019266">
    <property type="protein sequence ID" value="GAI93330.1"/>
    <property type="molecule type" value="Genomic_DNA"/>
</dbReference>